<evidence type="ECO:0000313" key="2">
    <source>
        <dbReference type="Proteomes" id="UP000823635"/>
    </source>
</evidence>
<comment type="caution">
    <text evidence="1">The sequence shown here is derived from an EMBL/GenBank/DDBJ whole genome shotgun (WGS) entry which is preliminary data.</text>
</comment>
<reference evidence="1" key="1">
    <citation type="submission" date="2020-10" db="EMBL/GenBank/DDBJ databases">
        <authorList>
            <person name="Gilroy R."/>
        </authorList>
    </citation>
    <scope>NUCLEOTIDE SEQUENCE</scope>
    <source>
        <strain evidence="1">15467</strain>
    </source>
</reference>
<accession>A0A9D9DK48</accession>
<dbReference type="EMBL" id="JADINB010000090">
    <property type="protein sequence ID" value="MBO8429114.1"/>
    <property type="molecule type" value="Genomic_DNA"/>
</dbReference>
<dbReference type="AlphaFoldDB" id="A0A9D9DK48"/>
<name>A0A9D9DK48_9BACT</name>
<dbReference type="Proteomes" id="UP000823635">
    <property type="component" value="Unassembled WGS sequence"/>
</dbReference>
<reference evidence="1" key="2">
    <citation type="journal article" date="2021" name="PeerJ">
        <title>Extensive microbial diversity within the chicken gut microbiome revealed by metagenomics and culture.</title>
        <authorList>
            <person name="Gilroy R."/>
            <person name="Ravi A."/>
            <person name="Getino M."/>
            <person name="Pursley I."/>
            <person name="Horton D.L."/>
            <person name="Alikhan N.F."/>
            <person name="Baker D."/>
            <person name="Gharbi K."/>
            <person name="Hall N."/>
            <person name="Watson M."/>
            <person name="Adriaenssens E.M."/>
            <person name="Foster-Nyarko E."/>
            <person name="Jarju S."/>
            <person name="Secka A."/>
            <person name="Antonio M."/>
            <person name="Oren A."/>
            <person name="Chaudhuri R.R."/>
            <person name="La Ragione R."/>
            <person name="Hildebrand F."/>
            <person name="Pallen M.J."/>
        </authorList>
    </citation>
    <scope>NUCLEOTIDE SEQUENCE</scope>
    <source>
        <strain evidence="1">15467</strain>
    </source>
</reference>
<evidence type="ECO:0000313" key="1">
    <source>
        <dbReference type="EMBL" id="MBO8429114.1"/>
    </source>
</evidence>
<feature type="non-terminal residue" evidence="1">
    <location>
        <position position="1"/>
    </location>
</feature>
<proteinExistence type="predicted"/>
<gene>
    <name evidence="1" type="ORF">IAC68_04175</name>
</gene>
<protein>
    <submittedName>
        <fullName evidence="1">Uncharacterized protein</fullName>
    </submittedName>
</protein>
<organism evidence="1 2">
    <name type="scientific">Candidatus Egerieousia excrementavium</name>
    <dbReference type="NCBI Taxonomy" id="2840778"/>
    <lineage>
        <taxon>Bacteria</taxon>
        <taxon>Pseudomonadati</taxon>
        <taxon>Bacteroidota</taxon>
        <taxon>Bacteroidia</taxon>
        <taxon>Bacteroidales</taxon>
        <taxon>Candidatus Egerieousia</taxon>
    </lineage>
</organism>
<sequence>PYSAEGKSLLLYGFCKKNHPNLLTLFTLFWVRAGLSLKKEPAGPLRKWHIEKNEVPNPHFDASSRTINYFYLDYDGQRHWFLFDYTAERHKPAKEFSDFLNYGINID</sequence>